<dbReference type="Proteomes" id="UP000789901">
    <property type="component" value="Unassembled WGS sequence"/>
</dbReference>
<keyword evidence="2" id="KW-1185">Reference proteome</keyword>
<evidence type="ECO:0000313" key="2">
    <source>
        <dbReference type="Proteomes" id="UP000789901"/>
    </source>
</evidence>
<gene>
    <name evidence="1" type="ORF">GMARGA_LOCUS12636</name>
</gene>
<proteinExistence type="predicted"/>
<evidence type="ECO:0000313" key="1">
    <source>
        <dbReference type="EMBL" id="CAG8709210.1"/>
    </source>
</evidence>
<protein>
    <submittedName>
        <fullName evidence="1">19804_t:CDS:1</fullName>
    </submittedName>
</protein>
<dbReference type="EMBL" id="CAJVQB010007795">
    <property type="protein sequence ID" value="CAG8709210.1"/>
    <property type="molecule type" value="Genomic_DNA"/>
</dbReference>
<feature type="non-terminal residue" evidence="1">
    <location>
        <position position="1"/>
    </location>
</feature>
<name>A0ABN7UZS3_GIGMA</name>
<organism evidence="1 2">
    <name type="scientific">Gigaspora margarita</name>
    <dbReference type="NCBI Taxonomy" id="4874"/>
    <lineage>
        <taxon>Eukaryota</taxon>
        <taxon>Fungi</taxon>
        <taxon>Fungi incertae sedis</taxon>
        <taxon>Mucoromycota</taxon>
        <taxon>Glomeromycotina</taxon>
        <taxon>Glomeromycetes</taxon>
        <taxon>Diversisporales</taxon>
        <taxon>Gigasporaceae</taxon>
        <taxon>Gigaspora</taxon>
    </lineage>
</organism>
<reference evidence="1 2" key="1">
    <citation type="submission" date="2021-06" db="EMBL/GenBank/DDBJ databases">
        <authorList>
            <person name="Kallberg Y."/>
            <person name="Tangrot J."/>
            <person name="Rosling A."/>
        </authorList>
    </citation>
    <scope>NUCLEOTIDE SEQUENCE [LARGE SCALE GENOMIC DNA]</scope>
    <source>
        <strain evidence="1 2">120-4 pot B 10/14</strain>
    </source>
</reference>
<accession>A0ABN7UZS3</accession>
<sequence>QQINVIKVQTYDFYQFPDSVIMRYRAVQQRLALWENIPKSD</sequence>
<comment type="caution">
    <text evidence="1">The sequence shown here is derived from an EMBL/GenBank/DDBJ whole genome shotgun (WGS) entry which is preliminary data.</text>
</comment>